<keyword evidence="15" id="KW-1185">Reference proteome</keyword>
<feature type="domain" description="EGF-like" evidence="13">
    <location>
        <begin position="137"/>
        <end position="173"/>
    </location>
</feature>
<dbReference type="PROSITE" id="PS00022">
    <property type="entry name" value="EGF_1"/>
    <property type="match status" value="5"/>
</dbReference>
<dbReference type="FunFam" id="2.10.25.10:FF:000391">
    <property type="entry name" value="Weary, isoform C"/>
    <property type="match status" value="1"/>
</dbReference>
<dbReference type="InterPro" id="IPR000152">
    <property type="entry name" value="EGF-type_Asp/Asn_hydroxyl_site"/>
</dbReference>
<dbReference type="GO" id="GO:0005509">
    <property type="term" value="F:calcium ion binding"/>
    <property type="evidence" value="ECO:0007669"/>
    <property type="project" value="InterPro"/>
</dbReference>
<dbReference type="PRINTS" id="PR00010">
    <property type="entry name" value="EGFBLOOD"/>
</dbReference>
<dbReference type="SUPFAM" id="SSF57196">
    <property type="entry name" value="EGF/Laminin"/>
    <property type="match status" value="5"/>
</dbReference>
<dbReference type="SMART" id="SM00179">
    <property type="entry name" value="EGF_CA"/>
    <property type="match status" value="5"/>
</dbReference>
<comment type="subcellular location">
    <subcellularLocation>
        <location evidence="1">Cell membrane</location>
        <topology evidence="1">Single-pass type I membrane protein</topology>
    </subcellularLocation>
</comment>
<feature type="disulfide bond" evidence="12">
    <location>
        <begin position="202"/>
        <end position="211"/>
    </location>
</feature>
<dbReference type="PROSITE" id="PS50026">
    <property type="entry name" value="EGF_3"/>
    <property type="match status" value="5"/>
</dbReference>
<dbReference type="EnsemblMetazoa" id="GBRI017164-RA">
    <property type="protein sequence ID" value="GBRI017164-PA"/>
    <property type="gene ID" value="GBRI017164"/>
</dbReference>
<keyword evidence="11" id="KW-0325">Glycoprotein</keyword>
<evidence type="ECO:0000256" key="1">
    <source>
        <dbReference type="ARBA" id="ARBA00004251"/>
    </source>
</evidence>
<reference evidence="14" key="2">
    <citation type="submission" date="2020-05" db="UniProtKB">
        <authorList>
            <consortium name="EnsemblMetazoa"/>
        </authorList>
    </citation>
    <scope>IDENTIFICATION</scope>
    <source>
        <strain evidence="14">IAEA</strain>
    </source>
</reference>
<evidence type="ECO:0000313" key="14">
    <source>
        <dbReference type="EnsemblMetazoa" id="GBRI017164-PA"/>
    </source>
</evidence>
<evidence type="ECO:0000256" key="6">
    <source>
        <dbReference type="ARBA" id="ARBA00022737"/>
    </source>
</evidence>
<dbReference type="STRING" id="37001.A0A1A9WEY9"/>
<dbReference type="InterPro" id="IPR051022">
    <property type="entry name" value="Notch_Cell-Fate_Det"/>
</dbReference>
<dbReference type="FunFam" id="2.10.25.10:FF:000710">
    <property type="entry name" value="Blast:Protein eyes shut"/>
    <property type="match status" value="1"/>
</dbReference>
<feature type="disulfide bond" evidence="12">
    <location>
        <begin position="125"/>
        <end position="134"/>
    </location>
</feature>
<dbReference type="PROSITE" id="PS01187">
    <property type="entry name" value="EGF_CA"/>
    <property type="match status" value="3"/>
</dbReference>
<dbReference type="CDD" id="cd00054">
    <property type="entry name" value="EGF_CA"/>
    <property type="match status" value="5"/>
</dbReference>
<feature type="disulfide bond" evidence="12">
    <location>
        <begin position="45"/>
        <end position="54"/>
    </location>
</feature>
<keyword evidence="7" id="KW-0106">Calcium</keyword>
<evidence type="ECO:0000256" key="2">
    <source>
        <dbReference type="ARBA" id="ARBA00022475"/>
    </source>
</evidence>
<comment type="caution">
    <text evidence="12">Lacks conserved residue(s) required for the propagation of feature annotation.</text>
</comment>
<proteinExistence type="predicted"/>
<dbReference type="InterPro" id="IPR018097">
    <property type="entry name" value="EGF_Ca-bd_CS"/>
</dbReference>
<evidence type="ECO:0000256" key="4">
    <source>
        <dbReference type="ARBA" id="ARBA00022692"/>
    </source>
</evidence>
<evidence type="ECO:0000259" key="13">
    <source>
        <dbReference type="PROSITE" id="PS50026"/>
    </source>
</evidence>
<feature type="disulfide bond" evidence="12">
    <location>
        <begin position="87"/>
        <end position="96"/>
    </location>
</feature>
<feature type="domain" description="EGF-like" evidence="13">
    <location>
        <begin position="19"/>
        <end position="55"/>
    </location>
</feature>
<reference evidence="15" key="1">
    <citation type="submission" date="2014-03" db="EMBL/GenBank/DDBJ databases">
        <authorList>
            <person name="Aksoy S."/>
            <person name="Warren W."/>
            <person name="Wilson R.K."/>
        </authorList>
    </citation>
    <scope>NUCLEOTIDE SEQUENCE [LARGE SCALE GENOMIC DNA]</scope>
    <source>
        <strain evidence="15">IAEA</strain>
    </source>
</reference>
<keyword evidence="10 12" id="KW-1015">Disulfide bond</keyword>
<evidence type="ECO:0000256" key="9">
    <source>
        <dbReference type="ARBA" id="ARBA00023136"/>
    </source>
</evidence>
<evidence type="ECO:0000256" key="5">
    <source>
        <dbReference type="ARBA" id="ARBA00022729"/>
    </source>
</evidence>
<name>A0A1A9WEY9_9MUSC</name>
<dbReference type="PANTHER" id="PTHR24049">
    <property type="entry name" value="CRUMBS FAMILY MEMBER"/>
    <property type="match status" value="1"/>
</dbReference>
<keyword evidence="2" id="KW-1003">Cell membrane</keyword>
<feature type="domain" description="EGF-like" evidence="13">
    <location>
        <begin position="99"/>
        <end position="135"/>
    </location>
</feature>
<dbReference type="Pfam" id="PF00008">
    <property type="entry name" value="EGF"/>
    <property type="match status" value="4"/>
</dbReference>
<feature type="domain" description="EGF-like" evidence="13">
    <location>
        <begin position="175"/>
        <end position="212"/>
    </location>
</feature>
<evidence type="ECO:0000256" key="10">
    <source>
        <dbReference type="ARBA" id="ARBA00023157"/>
    </source>
</evidence>
<keyword evidence="9" id="KW-0472">Membrane</keyword>
<feature type="disulfide bond" evidence="12">
    <location>
        <begin position="163"/>
        <end position="172"/>
    </location>
</feature>
<dbReference type="FunFam" id="2.10.25.10:FF:000309">
    <property type="entry name" value="Uncharacterized protein, isoform A"/>
    <property type="match status" value="1"/>
</dbReference>
<keyword evidence="4" id="KW-0812">Transmembrane</keyword>
<dbReference type="PROSITE" id="PS01186">
    <property type="entry name" value="EGF_2"/>
    <property type="match status" value="3"/>
</dbReference>
<dbReference type="GO" id="GO:0005886">
    <property type="term" value="C:plasma membrane"/>
    <property type="evidence" value="ECO:0007669"/>
    <property type="project" value="UniProtKB-SubCell"/>
</dbReference>
<dbReference type="PANTHER" id="PTHR24049:SF35">
    <property type="entry name" value="EGF-LIKE DOMAIN-CONTAINING PROTEIN"/>
    <property type="match status" value="1"/>
</dbReference>
<keyword evidence="8" id="KW-1133">Transmembrane helix</keyword>
<dbReference type="GO" id="GO:0023052">
    <property type="term" value="P:signaling"/>
    <property type="evidence" value="ECO:0007669"/>
    <property type="project" value="UniProtKB-ARBA"/>
</dbReference>
<dbReference type="Pfam" id="PF12661">
    <property type="entry name" value="hEGF"/>
    <property type="match status" value="1"/>
</dbReference>
<dbReference type="FunFam" id="2.10.25.10:FF:000660">
    <property type="entry name" value="Eyes shut, isoform E"/>
    <property type="match status" value="1"/>
</dbReference>
<evidence type="ECO:0000256" key="7">
    <source>
        <dbReference type="ARBA" id="ARBA00022837"/>
    </source>
</evidence>
<dbReference type="PROSITE" id="PS00010">
    <property type="entry name" value="ASX_HYDROXYL"/>
    <property type="match status" value="3"/>
</dbReference>
<dbReference type="Proteomes" id="UP000091820">
    <property type="component" value="Unassembled WGS sequence"/>
</dbReference>
<dbReference type="Gene3D" id="2.10.25.10">
    <property type="entry name" value="Laminin"/>
    <property type="match status" value="5"/>
</dbReference>
<evidence type="ECO:0000313" key="15">
    <source>
        <dbReference type="Proteomes" id="UP000091820"/>
    </source>
</evidence>
<feature type="domain" description="EGF-like" evidence="13">
    <location>
        <begin position="57"/>
        <end position="97"/>
    </location>
</feature>
<dbReference type="GO" id="GO:0007154">
    <property type="term" value="P:cell communication"/>
    <property type="evidence" value="ECO:0007669"/>
    <property type="project" value="UniProtKB-ARBA"/>
</dbReference>
<evidence type="ECO:0000256" key="12">
    <source>
        <dbReference type="PROSITE-ProRule" id="PRU00076"/>
    </source>
</evidence>
<protein>
    <recommendedName>
        <fullName evidence="13">EGF-like domain-containing protein</fullName>
    </recommendedName>
</protein>
<dbReference type="SMART" id="SM00181">
    <property type="entry name" value="EGF"/>
    <property type="match status" value="5"/>
</dbReference>
<keyword evidence="5" id="KW-0732">Signal</keyword>
<dbReference type="InterPro" id="IPR001881">
    <property type="entry name" value="EGF-like_Ca-bd_dom"/>
</dbReference>
<organism evidence="14 15">
    <name type="scientific">Glossina brevipalpis</name>
    <dbReference type="NCBI Taxonomy" id="37001"/>
    <lineage>
        <taxon>Eukaryota</taxon>
        <taxon>Metazoa</taxon>
        <taxon>Ecdysozoa</taxon>
        <taxon>Arthropoda</taxon>
        <taxon>Hexapoda</taxon>
        <taxon>Insecta</taxon>
        <taxon>Pterygota</taxon>
        <taxon>Neoptera</taxon>
        <taxon>Endopterygota</taxon>
        <taxon>Diptera</taxon>
        <taxon>Brachycera</taxon>
        <taxon>Muscomorpha</taxon>
        <taxon>Hippoboscoidea</taxon>
        <taxon>Glossinidae</taxon>
        <taxon>Glossina</taxon>
    </lineage>
</organism>
<dbReference type="AlphaFoldDB" id="A0A1A9WEY9"/>
<evidence type="ECO:0000256" key="8">
    <source>
        <dbReference type="ARBA" id="ARBA00022989"/>
    </source>
</evidence>
<keyword evidence="3 12" id="KW-0245">EGF-like domain</keyword>
<dbReference type="InterPro" id="IPR013032">
    <property type="entry name" value="EGF-like_CS"/>
</dbReference>
<evidence type="ECO:0000256" key="11">
    <source>
        <dbReference type="ARBA" id="ARBA00023180"/>
    </source>
</evidence>
<dbReference type="InterPro" id="IPR000742">
    <property type="entry name" value="EGF"/>
</dbReference>
<sequence>MNCVDTAGAQIKRTDCEENVDECMSNPCQNGGHCRDRNNGYTCTCQPGYLGDHCEIDVAVCETGTGARCHNGGECIEGPGLEFSCECAPGWHGRICQDEVNECDSAPCQNGGVCVDKLATYVCACPMGYTGTNCEEEILICADNPCQNNALCLMEEGVPTCYCVPDYHGEKCEFQYDECQLGPRCMNGGVCIDGVDTFSCSCPPLLTGMLCECLMIGEDSLDCNYTAPSTSATPVYSKPKYMPTAPVTVMYSKPKYLPTTPAFPIYTKPKWVTEITTAKTYVTTMFLGEDISSEITKSSEESKSTVGESLEKPIIGQSSEEITPSTKKTYISSPGWGEEISPIVTELPGIYQKGSKDISEVAHSSEASASVEITGSDEFTTIAKFDESSDSGEITTVKPISISGDLDYVSVSKSSDSAGESKEDTGKEGIDIFELPPTKTSYVPSVITTSIDTSYNRGIDYVKPTRPPWVGPPTYYPTLSTSHATSKPESDSHFSTTYFTTLEEHSGIGPTKTIPIIRPGMPTTTTAPFFTDYPEVVITTKYYDFGHKEKDKEIGITPRPHMPTYSVTTIGTVRDYEGPAITTAAPGISITVYSPENRTYPHHYPTPYQPLATTTTSTMKTYYETTTPYYHPSPTLTAGTIKPSYHPEITGTTTSPQHLYTEDLITQRIPVSIPEMSITAKTDFPEIVTEYHHAVVTYGPPPTYKPTIRPTLAPPTKIPTMLPPKPTLLPQPTLPPTAAPTPVTLTPQPLPAQPTLLPLPATLLPPQPTYLPPVYSTHQTVTVKIPTAVGETASEEEESANTVSPLIPGGTGIGSVSHAGGSAVPVDTDSQADCIKMGCYNGGTCVTTSEGSRNVC</sequence>
<accession>A0A1A9WEY9</accession>
<keyword evidence="6" id="KW-0677">Repeat</keyword>
<dbReference type="VEuPathDB" id="VectorBase:GBRI017164"/>
<evidence type="ECO:0000256" key="3">
    <source>
        <dbReference type="ARBA" id="ARBA00022536"/>
    </source>
</evidence>